<proteinExistence type="predicted"/>
<organism evidence="1 2">
    <name type="scientific">Synechococcus phage S-SZBM1</name>
    <dbReference type="NCBI Taxonomy" id="2926475"/>
    <lineage>
        <taxon>Viruses</taxon>
        <taxon>Duplodnaviria</taxon>
        <taxon>Heunggongvirae</taxon>
        <taxon>Uroviricota</taxon>
        <taxon>Caudoviricetes</taxon>
        <taxon>Pantevenvirales</taxon>
        <taxon>Kyanoviridae</taxon>
        <taxon>Shenzhenivirus</taxon>
        <taxon>Shenzhenivirus sszbm1</taxon>
    </lineage>
</organism>
<protein>
    <submittedName>
        <fullName evidence="1">Uncharacterized protein</fullName>
    </submittedName>
</protein>
<dbReference type="EMBL" id="OL473597">
    <property type="protein sequence ID" value="UNH61154.1"/>
    <property type="molecule type" value="Genomic_DNA"/>
</dbReference>
<dbReference type="Proteomes" id="UP000829362">
    <property type="component" value="Segment"/>
</dbReference>
<sequence>MISVNENEDGSFTISWDENDPYESIFNEWTEKDFIDYLMARCNEELDGKEGQS</sequence>
<reference evidence="1" key="1">
    <citation type="submission" date="2021-11" db="EMBL/GenBank/DDBJ databases">
        <authorList>
            <person name="Rong C."/>
            <person name="Yang Y."/>
            <person name="Li S."/>
            <person name="Zhou K."/>
            <person name="Xu Y."/>
            <person name="Zhang R."/>
            <person name="Zhang Y."/>
        </authorList>
    </citation>
    <scope>NUCLEOTIDE SEQUENCE</scope>
</reference>
<accession>A0AC61TSE7</accession>
<name>A0AC61TSE7_9CAUD</name>
<gene>
    <name evidence="1" type="ORF">SSZBM1_37</name>
</gene>
<keyword evidence="2" id="KW-1185">Reference proteome</keyword>
<evidence type="ECO:0000313" key="2">
    <source>
        <dbReference type="Proteomes" id="UP000829362"/>
    </source>
</evidence>
<evidence type="ECO:0000313" key="1">
    <source>
        <dbReference type="EMBL" id="UNH61154.1"/>
    </source>
</evidence>